<protein>
    <submittedName>
        <fullName evidence="1">15171_t:CDS:1</fullName>
    </submittedName>
</protein>
<gene>
    <name evidence="1" type="ORF">FCALED_LOCUS6639</name>
</gene>
<organism evidence="1 2">
    <name type="scientific">Funneliformis caledonium</name>
    <dbReference type="NCBI Taxonomy" id="1117310"/>
    <lineage>
        <taxon>Eukaryota</taxon>
        <taxon>Fungi</taxon>
        <taxon>Fungi incertae sedis</taxon>
        <taxon>Mucoromycota</taxon>
        <taxon>Glomeromycotina</taxon>
        <taxon>Glomeromycetes</taxon>
        <taxon>Glomerales</taxon>
        <taxon>Glomeraceae</taxon>
        <taxon>Funneliformis</taxon>
    </lineage>
</organism>
<proteinExistence type="predicted"/>
<keyword evidence="2" id="KW-1185">Reference proteome</keyword>
<name>A0A9N9BFB6_9GLOM</name>
<comment type="caution">
    <text evidence="1">The sequence shown here is derived from an EMBL/GenBank/DDBJ whole genome shotgun (WGS) entry which is preliminary data.</text>
</comment>
<evidence type="ECO:0000313" key="2">
    <source>
        <dbReference type="Proteomes" id="UP000789570"/>
    </source>
</evidence>
<reference evidence="1" key="1">
    <citation type="submission" date="2021-06" db="EMBL/GenBank/DDBJ databases">
        <authorList>
            <person name="Kallberg Y."/>
            <person name="Tangrot J."/>
            <person name="Rosling A."/>
        </authorList>
    </citation>
    <scope>NUCLEOTIDE SEQUENCE</scope>
    <source>
        <strain evidence="1">UK204</strain>
    </source>
</reference>
<accession>A0A9N9BFB6</accession>
<evidence type="ECO:0000313" key="1">
    <source>
        <dbReference type="EMBL" id="CAG8561822.1"/>
    </source>
</evidence>
<dbReference type="AlphaFoldDB" id="A0A9N9BFB6"/>
<dbReference type="Proteomes" id="UP000789570">
    <property type="component" value="Unassembled WGS sequence"/>
</dbReference>
<dbReference type="EMBL" id="CAJVPQ010001620">
    <property type="protein sequence ID" value="CAG8561822.1"/>
    <property type="molecule type" value="Genomic_DNA"/>
</dbReference>
<dbReference type="OrthoDB" id="10607251at2759"/>
<sequence length="80" mass="8804">MKRPSPSLKGPVAEAKTIHKYVDDYPEERYKALGVVLERPSPFLKGPVAEAKTIHNTGSSSPVLVNAMKGRKIFQQTLAQ</sequence>